<name>A0ABR0I2D2_9PEZI</name>
<dbReference type="Proteomes" id="UP001326199">
    <property type="component" value="Unassembled WGS sequence"/>
</dbReference>
<dbReference type="EMBL" id="JAFFHB010000001">
    <property type="protein sequence ID" value="KAK4674536.1"/>
    <property type="molecule type" value="Genomic_DNA"/>
</dbReference>
<gene>
    <name evidence="1" type="ORF">QC763_121470</name>
</gene>
<proteinExistence type="predicted"/>
<evidence type="ECO:0000313" key="1">
    <source>
        <dbReference type="EMBL" id="KAK4674536.1"/>
    </source>
</evidence>
<accession>A0ABR0I2D2</accession>
<comment type="caution">
    <text evidence="1">The sequence shown here is derived from an EMBL/GenBank/DDBJ whole genome shotgun (WGS) entry which is preliminary data.</text>
</comment>
<protein>
    <submittedName>
        <fullName evidence="1">Uncharacterized protein</fullName>
    </submittedName>
</protein>
<dbReference type="RefSeq" id="XP_062771858.1">
    <property type="nucleotide sequence ID" value="XM_062908735.1"/>
</dbReference>
<dbReference type="GeneID" id="87929078"/>
<sequence length="736" mass="81210">MRACNNKSVMIIYSRWISLTNGIAALVAAVAALLFAIVQTFAALAQYVSVSSRCSRRVTGVFDLTAGFWFHLSSLSWNPQYRMPVLTMPGLRGESAVTMERYPLQTGFRPGKNYDRGRNGYVDYGVLRVVSGTDDSKVHKEISILPTVLRSIFAIAWTPIGLALSSLTTIFCFPPAWVCSCACTGAGCCGSRRYQEDDDVKHRRNQKTSRDICLDMLKPLTFAWEWAIRYKSGTTVSNHGSSPGLEAAAWSQFLVNYQAAWWGYANIRWEWRLATMIPSDIYGATIETTMADVRLLAALAGMSCSSSPGVVARTKCGEMLTRSQHMTLGTVVYYRSGRENIAPKITRGVPVRSSRWLHCQLEVQAHLKKSRLLLSSSGEDKQHRIATLLSRPRTEYDAQLDLSLGNNLGFIFETETFRALSSGLHATDDSGWKTETIRIFLGPLSQGLASCSCLTCCTDWVLSHPAYDVEATASDGHITTLFSYPWVYEYDTGPPPALSLQAELKTYRPVVSGFRPAHEILTSTHWSRKPGAKLIKESRIVGPVGCYTTVTNAAQGRAKIRGGLKPELEIQARRVCVDFTLYPGASPKRMCTADVCKCMGGAARIARPVRVTGTEKHSFEEAMAVAAINNDFLSRVDQAVLRRAAEEVAGWICQEDQQSQKLRREVTVCLGRAWEIVVGQGEVSKGSLELVKVVMAATEMMLRVVRRGIGMEDMWAGSEEGGQIWEDDFGGVVLGS</sequence>
<evidence type="ECO:0000313" key="2">
    <source>
        <dbReference type="Proteomes" id="UP001326199"/>
    </source>
</evidence>
<organism evidence="1 2">
    <name type="scientific">Podospora pseudopauciseta</name>
    <dbReference type="NCBI Taxonomy" id="2093780"/>
    <lineage>
        <taxon>Eukaryota</taxon>
        <taxon>Fungi</taxon>
        <taxon>Dikarya</taxon>
        <taxon>Ascomycota</taxon>
        <taxon>Pezizomycotina</taxon>
        <taxon>Sordariomycetes</taxon>
        <taxon>Sordariomycetidae</taxon>
        <taxon>Sordariales</taxon>
        <taxon>Podosporaceae</taxon>
        <taxon>Podospora</taxon>
    </lineage>
</organism>
<reference evidence="1 2" key="1">
    <citation type="journal article" date="2023" name="bioRxiv">
        <title>High-quality genome assemblies of four members of thePodospora anserinaspecies complex.</title>
        <authorList>
            <person name="Ament-Velasquez S.L."/>
            <person name="Vogan A.A."/>
            <person name="Wallerman O."/>
            <person name="Hartmann F."/>
            <person name="Gautier V."/>
            <person name="Silar P."/>
            <person name="Giraud T."/>
            <person name="Johannesson H."/>
        </authorList>
    </citation>
    <scope>NUCLEOTIDE SEQUENCE [LARGE SCALE GENOMIC DNA]</scope>
    <source>
        <strain evidence="1 2">CBS 411.78</strain>
    </source>
</reference>
<keyword evidence="2" id="KW-1185">Reference proteome</keyword>